<organism evidence="9 10">
    <name type="scientific">Aquincola tertiaricarbonis</name>
    <dbReference type="NCBI Taxonomy" id="391953"/>
    <lineage>
        <taxon>Bacteria</taxon>
        <taxon>Pseudomonadati</taxon>
        <taxon>Pseudomonadota</taxon>
        <taxon>Betaproteobacteria</taxon>
        <taxon>Burkholderiales</taxon>
        <taxon>Sphaerotilaceae</taxon>
        <taxon>Aquincola</taxon>
    </lineage>
</organism>
<evidence type="ECO:0000313" key="10">
    <source>
        <dbReference type="Proteomes" id="UP001056201"/>
    </source>
</evidence>
<keyword evidence="4" id="KW-0378">Hydrolase</keyword>
<dbReference type="InterPro" id="IPR000064">
    <property type="entry name" value="NLP_P60_dom"/>
</dbReference>
<dbReference type="PANTHER" id="PTHR34858:SF1">
    <property type="entry name" value="CYSO-CYSTEINE PEPTIDASE"/>
    <property type="match status" value="1"/>
</dbReference>
<dbReference type="Gene3D" id="3.40.140.10">
    <property type="entry name" value="Cytidine Deaminase, domain 2"/>
    <property type="match status" value="1"/>
</dbReference>
<dbReference type="SUPFAM" id="SSF102712">
    <property type="entry name" value="JAB1/MPN domain"/>
    <property type="match status" value="1"/>
</dbReference>
<dbReference type="PROSITE" id="PS51935">
    <property type="entry name" value="NLPC_P60"/>
    <property type="match status" value="1"/>
</dbReference>
<feature type="domain" description="NlpC/P60" evidence="8">
    <location>
        <begin position="103"/>
        <end position="239"/>
    </location>
</feature>
<evidence type="ECO:0000313" key="9">
    <source>
        <dbReference type="EMBL" id="URI06624.1"/>
    </source>
</evidence>
<keyword evidence="5" id="KW-0788">Thiol protease</keyword>
<evidence type="ECO:0000256" key="3">
    <source>
        <dbReference type="ARBA" id="ARBA00022723"/>
    </source>
</evidence>
<dbReference type="InterPro" id="IPR051929">
    <property type="entry name" value="VirAsm_ModProt"/>
</dbReference>
<gene>
    <name evidence="9" type="ORF">MW290_12025</name>
</gene>
<dbReference type="SUPFAM" id="SSF54001">
    <property type="entry name" value="Cysteine proteinases"/>
    <property type="match status" value="1"/>
</dbReference>
<evidence type="ECO:0000256" key="6">
    <source>
        <dbReference type="ARBA" id="ARBA00022833"/>
    </source>
</evidence>
<reference evidence="9" key="1">
    <citation type="submission" date="2022-05" db="EMBL/GenBank/DDBJ databases">
        <title>An RpoN-dependent PEP-CTERM gene is involved in floc formation of an Aquincola tertiaricarbonis strain.</title>
        <authorList>
            <person name="Qiu D."/>
            <person name="Xia M."/>
        </authorList>
    </citation>
    <scope>NUCLEOTIDE SEQUENCE</scope>
    <source>
        <strain evidence="9">RN12</strain>
    </source>
</reference>
<dbReference type="CDD" id="cd08073">
    <property type="entry name" value="MPN_NLPC_P60"/>
    <property type="match status" value="1"/>
</dbReference>
<dbReference type="Proteomes" id="UP001056201">
    <property type="component" value="Chromosome 1"/>
</dbReference>
<evidence type="ECO:0000256" key="4">
    <source>
        <dbReference type="ARBA" id="ARBA00022801"/>
    </source>
</evidence>
<dbReference type="RefSeq" id="WP_250194886.1">
    <property type="nucleotide sequence ID" value="NZ_CP097635.1"/>
</dbReference>
<dbReference type="EMBL" id="CP097635">
    <property type="protein sequence ID" value="URI06624.1"/>
    <property type="molecule type" value="Genomic_DNA"/>
</dbReference>
<protein>
    <submittedName>
        <fullName evidence="9">C40 family peptidase</fullName>
    </submittedName>
</protein>
<evidence type="ECO:0000256" key="2">
    <source>
        <dbReference type="ARBA" id="ARBA00022670"/>
    </source>
</evidence>
<dbReference type="PANTHER" id="PTHR34858">
    <property type="entry name" value="CYSO-CYSTEINE PEPTIDASE"/>
    <property type="match status" value="1"/>
</dbReference>
<evidence type="ECO:0000256" key="1">
    <source>
        <dbReference type="ARBA" id="ARBA00007074"/>
    </source>
</evidence>
<dbReference type="InterPro" id="IPR000555">
    <property type="entry name" value="JAMM/MPN+_dom"/>
</dbReference>
<dbReference type="InterPro" id="IPR028090">
    <property type="entry name" value="JAB_dom_prok"/>
</dbReference>
<dbReference type="SMART" id="SM00232">
    <property type="entry name" value="JAB_MPN"/>
    <property type="match status" value="1"/>
</dbReference>
<dbReference type="InterPro" id="IPR038765">
    <property type="entry name" value="Papain-like_cys_pep_sf"/>
</dbReference>
<keyword evidence="7" id="KW-0482">Metalloprotease</keyword>
<evidence type="ECO:0000256" key="5">
    <source>
        <dbReference type="ARBA" id="ARBA00022807"/>
    </source>
</evidence>
<keyword evidence="10" id="KW-1185">Reference proteome</keyword>
<keyword evidence="3" id="KW-0479">Metal-binding</keyword>
<dbReference type="Pfam" id="PF00877">
    <property type="entry name" value="NLPC_P60"/>
    <property type="match status" value="1"/>
</dbReference>
<name>A0ABY4S2K2_AQUTE</name>
<dbReference type="Pfam" id="PF14464">
    <property type="entry name" value="Prok-JAB"/>
    <property type="match status" value="1"/>
</dbReference>
<accession>A0ABY4S2K2</accession>
<sequence>MTITLTDELRDALISHAADEAPRECCGLLVRSADTQQLHYMRCANVHPSGGDDRFRIGPAAWAAAEDLGEVVAVVHSHPNASANPSMADRVGCERSGLPWLIVGWPSGVIKEVAPEGWSAPLVGREFSHGVLDCYSIIQDHFVRELSIQLPDFDRSDDWWTRGEDLYMKHFAEAGFVEAQGELRPHDVLLMRIRSEQANHGAVYLGNGVMLHHLWGRLSERTVYGGAWQRNTMKVVRHRSLA</sequence>
<dbReference type="Gene3D" id="3.90.1720.10">
    <property type="entry name" value="endopeptidase domain like (from Nostoc punctiforme)"/>
    <property type="match status" value="1"/>
</dbReference>
<proteinExistence type="inferred from homology"/>
<keyword evidence="6" id="KW-0862">Zinc</keyword>
<evidence type="ECO:0000256" key="7">
    <source>
        <dbReference type="ARBA" id="ARBA00023049"/>
    </source>
</evidence>
<evidence type="ECO:0000259" key="8">
    <source>
        <dbReference type="PROSITE" id="PS51935"/>
    </source>
</evidence>
<keyword evidence="2" id="KW-0645">Protease</keyword>
<comment type="similarity">
    <text evidence="1">Belongs to the peptidase C40 family.</text>
</comment>